<name>A0A6N8ECL2_9GAMM</name>
<dbReference type="OrthoDB" id="19849at2"/>
<dbReference type="Pfam" id="PF03349">
    <property type="entry name" value="Toluene_X"/>
    <property type="match status" value="1"/>
</dbReference>
<keyword evidence="5 8" id="KW-0732">Signal</keyword>
<sequence length="424" mass="45599">MFTPTITRSMALCLAVSVCGTQAVQASGFMLPESSTAGIGLSNALVANPDERGAFAYNPAAMGFHATSSLAVGTYFIGPNFSVDTASGHHDSQGADWMALPMIQGAFSLDERWRLGLGVSVPFGLETRWSDGTFPAVSGTRSIGAYSIPLGHPLTSKLEIIDVSPTVAYRLNDALSLSAGIDVYWARQAKLDSTLGTLTGDGYGFGFNLGALYRQGPWSLGAAFRSSATLELEGDFVPKSSVLVSLGRLARAQTGELDLALPWRLQLGARYAFDERLAVEFDISRSGWSAFNDIKVTSKATGALIFVDQNDWNDANAYRLGATYQWNDQTQLRFGYTYDETGQDDDHFSARVPDNDRHLFSLGLAQSLGNGLSLEAAYMYVRAVERDYRGASPYTGGDLNGSTALAGDYSMDAHLIGLEIVKVF</sequence>
<dbReference type="Proteomes" id="UP000434044">
    <property type="component" value="Unassembled WGS sequence"/>
</dbReference>
<evidence type="ECO:0000313" key="9">
    <source>
        <dbReference type="EMBL" id="MTW21230.1"/>
    </source>
</evidence>
<evidence type="ECO:0000256" key="8">
    <source>
        <dbReference type="SAM" id="SignalP"/>
    </source>
</evidence>
<dbReference type="SUPFAM" id="SSF56935">
    <property type="entry name" value="Porins"/>
    <property type="match status" value="1"/>
</dbReference>
<dbReference type="PANTHER" id="PTHR35093">
    <property type="entry name" value="OUTER MEMBRANE PROTEIN NMB0088-RELATED"/>
    <property type="match status" value="1"/>
</dbReference>
<comment type="caution">
    <text evidence="9">The sequence shown here is derived from an EMBL/GenBank/DDBJ whole genome shotgun (WGS) entry which is preliminary data.</text>
</comment>
<dbReference type="Gene3D" id="2.40.160.60">
    <property type="entry name" value="Outer membrane protein transport protein (OMPP1/FadL/TodX)"/>
    <property type="match status" value="1"/>
</dbReference>
<comment type="subcellular location">
    <subcellularLocation>
        <location evidence="1">Cell outer membrane</location>
        <topology evidence="1">Multi-pass membrane protein</topology>
    </subcellularLocation>
</comment>
<keyword evidence="3" id="KW-1134">Transmembrane beta strand</keyword>
<keyword evidence="4" id="KW-0812">Transmembrane</keyword>
<protein>
    <submittedName>
        <fullName evidence="9">Aromatic hydrocarbon degradation protein</fullName>
    </submittedName>
</protein>
<gene>
    <name evidence="9" type="ORF">GJ668_08970</name>
</gene>
<evidence type="ECO:0000256" key="5">
    <source>
        <dbReference type="ARBA" id="ARBA00022729"/>
    </source>
</evidence>
<keyword evidence="7" id="KW-0998">Cell outer membrane</keyword>
<comment type="similarity">
    <text evidence="2">Belongs to the OmpP1/FadL family.</text>
</comment>
<reference evidence="9 10" key="1">
    <citation type="submission" date="2019-11" db="EMBL/GenBank/DDBJ databases">
        <title>Whole-genome sequence of the anaerobic purple sulfur bacterium Allochromatium palmeri DSM 15591.</title>
        <authorList>
            <person name="Kyndt J.A."/>
            <person name="Meyer T.E."/>
        </authorList>
    </citation>
    <scope>NUCLEOTIDE SEQUENCE [LARGE SCALE GENOMIC DNA]</scope>
    <source>
        <strain evidence="9 10">DSM 15591</strain>
    </source>
</reference>
<evidence type="ECO:0000256" key="4">
    <source>
        <dbReference type="ARBA" id="ARBA00022692"/>
    </source>
</evidence>
<dbReference type="AlphaFoldDB" id="A0A6N8ECL2"/>
<dbReference type="RefSeq" id="WP_155449816.1">
    <property type="nucleotide sequence ID" value="NZ_WNKT01000015.1"/>
</dbReference>
<evidence type="ECO:0000256" key="1">
    <source>
        <dbReference type="ARBA" id="ARBA00004571"/>
    </source>
</evidence>
<feature type="chain" id="PRO_5026687438" evidence="8">
    <location>
        <begin position="27"/>
        <end position="424"/>
    </location>
</feature>
<evidence type="ECO:0000256" key="6">
    <source>
        <dbReference type="ARBA" id="ARBA00023136"/>
    </source>
</evidence>
<feature type="signal peptide" evidence="8">
    <location>
        <begin position="1"/>
        <end position="26"/>
    </location>
</feature>
<evidence type="ECO:0000256" key="2">
    <source>
        <dbReference type="ARBA" id="ARBA00008163"/>
    </source>
</evidence>
<dbReference type="GO" id="GO:0015483">
    <property type="term" value="F:long-chain fatty acid transporting porin activity"/>
    <property type="evidence" value="ECO:0007669"/>
    <property type="project" value="TreeGrafter"/>
</dbReference>
<dbReference type="EMBL" id="WNKT01000015">
    <property type="protein sequence ID" value="MTW21230.1"/>
    <property type="molecule type" value="Genomic_DNA"/>
</dbReference>
<keyword evidence="10" id="KW-1185">Reference proteome</keyword>
<proteinExistence type="inferred from homology"/>
<dbReference type="GO" id="GO:0009279">
    <property type="term" value="C:cell outer membrane"/>
    <property type="evidence" value="ECO:0007669"/>
    <property type="project" value="UniProtKB-SubCell"/>
</dbReference>
<evidence type="ECO:0000313" key="10">
    <source>
        <dbReference type="Proteomes" id="UP000434044"/>
    </source>
</evidence>
<accession>A0A6N8ECL2</accession>
<evidence type="ECO:0000256" key="3">
    <source>
        <dbReference type="ARBA" id="ARBA00022452"/>
    </source>
</evidence>
<dbReference type="InterPro" id="IPR005017">
    <property type="entry name" value="OMPP1/FadL/TodX"/>
</dbReference>
<organism evidence="9 10">
    <name type="scientific">Allochromatium palmeri</name>
    <dbReference type="NCBI Taxonomy" id="231048"/>
    <lineage>
        <taxon>Bacteria</taxon>
        <taxon>Pseudomonadati</taxon>
        <taxon>Pseudomonadota</taxon>
        <taxon>Gammaproteobacteria</taxon>
        <taxon>Chromatiales</taxon>
        <taxon>Chromatiaceae</taxon>
        <taxon>Allochromatium</taxon>
    </lineage>
</organism>
<keyword evidence="6" id="KW-0472">Membrane</keyword>
<evidence type="ECO:0000256" key="7">
    <source>
        <dbReference type="ARBA" id="ARBA00023237"/>
    </source>
</evidence>
<dbReference type="PANTHER" id="PTHR35093:SF8">
    <property type="entry name" value="OUTER MEMBRANE PROTEIN NMB0088-RELATED"/>
    <property type="match status" value="1"/>
</dbReference>